<evidence type="ECO:0000313" key="2">
    <source>
        <dbReference type="Proteomes" id="UP000199087"/>
    </source>
</evidence>
<dbReference type="OrthoDB" id="2927792at2"/>
<reference evidence="2" key="1">
    <citation type="submission" date="2015-05" db="EMBL/GenBank/DDBJ databases">
        <authorList>
            <person name="Urmite Genomes"/>
        </authorList>
    </citation>
    <scope>NUCLEOTIDE SEQUENCE [LARGE SCALE GENOMIC DNA]</scope>
    <source>
        <strain evidence="2">LF1</strain>
    </source>
</reference>
<dbReference type="AlphaFoldDB" id="A0A0U1P0R2"/>
<protein>
    <submittedName>
        <fullName evidence="1">Uncharacterized protein</fullName>
    </submittedName>
</protein>
<dbReference type="Proteomes" id="UP000199087">
    <property type="component" value="Unassembled WGS sequence"/>
</dbReference>
<dbReference type="EMBL" id="CVRB01000004">
    <property type="protein sequence ID" value="CRK83885.1"/>
    <property type="molecule type" value="Genomic_DNA"/>
</dbReference>
<organism evidence="1 2">
    <name type="scientific">Neobacillus massiliamazoniensis</name>
    <dbReference type="NCBI Taxonomy" id="1499688"/>
    <lineage>
        <taxon>Bacteria</taxon>
        <taxon>Bacillati</taxon>
        <taxon>Bacillota</taxon>
        <taxon>Bacilli</taxon>
        <taxon>Bacillales</taxon>
        <taxon>Bacillaceae</taxon>
        <taxon>Neobacillus</taxon>
    </lineage>
</organism>
<sequence length="84" mass="9558">MMNKSLTEKEELISTLSKIYDQLEELELALVASFSKQRTRLNNEELGKIFIAVNKLSLIEEKLIHRHSPDSKDLGYPSVQVKGA</sequence>
<evidence type="ECO:0000313" key="1">
    <source>
        <dbReference type="EMBL" id="CRK83885.1"/>
    </source>
</evidence>
<gene>
    <name evidence="1" type="ORF">BN000_03882</name>
</gene>
<proteinExistence type="predicted"/>
<name>A0A0U1P0R2_9BACI</name>
<accession>A0A0U1P0R2</accession>
<keyword evidence="2" id="KW-1185">Reference proteome</keyword>